<evidence type="ECO:0000256" key="1">
    <source>
        <dbReference type="ARBA" id="ARBA00006987"/>
    </source>
</evidence>
<organism evidence="3 4">
    <name type="scientific">Cupriavidus gilardii J11</name>
    <dbReference type="NCBI Taxonomy" id="936133"/>
    <lineage>
        <taxon>Bacteria</taxon>
        <taxon>Pseudomonadati</taxon>
        <taxon>Pseudomonadota</taxon>
        <taxon>Betaproteobacteria</taxon>
        <taxon>Burkholderiales</taxon>
        <taxon>Burkholderiaceae</taxon>
        <taxon>Cupriavidus</taxon>
    </lineage>
</organism>
<dbReference type="PANTHER" id="PTHR42928">
    <property type="entry name" value="TRICARBOXYLATE-BINDING PROTEIN"/>
    <property type="match status" value="1"/>
</dbReference>
<dbReference type="Gene3D" id="3.40.190.10">
    <property type="entry name" value="Periplasmic binding protein-like II"/>
    <property type="match status" value="1"/>
</dbReference>
<dbReference type="Gene3D" id="3.40.190.150">
    <property type="entry name" value="Bordetella uptake gene, domain 1"/>
    <property type="match status" value="1"/>
</dbReference>
<name>A0A562BUM2_9BURK</name>
<comment type="caution">
    <text evidence="3">The sequence shown here is derived from an EMBL/GenBank/DDBJ whole genome shotgun (WGS) entry which is preliminary data.</text>
</comment>
<dbReference type="OrthoDB" id="8678477at2"/>
<keyword evidence="2" id="KW-0732">Signal</keyword>
<dbReference type="PANTHER" id="PTHR42928:SF5">
    <property type="entry name" value="BLR1237 PROTEIN"/>
    <property type="match status" value="1"/>
</dbReference>
<gene>
    <name evidence="3" type="ORF">L602_001000000810</name>
</gene>
<evidence type="ECO:0000256" key="2">
    <source>
        <dbReference type="SAM" id="SignalP"/>
    </source>
</evidence>
<protein>
    <submittedName>
        <fullName evidence="3">Tripartite-type tricarboxylate transporter receptor subunit TctC</fullName>
    </submittedName>
</protein>
<dbReference type="SUPFAM" id="SSF53850">
    <property type="entry name" value="Periplasmic binding protein-like II"/>
    <property type="match status" value="1"/>
</dbReference>
<reference evidence="3 4" key="1">
    <citation type="submission" date="2019-07" db="EMBL/GenBank/DDBJ databases">
        <title>Genome sequencing of lignin-degrading bacterial isolates.</title>
        <authorList>
            <person name="Gladden J."/>
        </authorList>
    </citation>
    <scope>NUCLEOTIDE SEQUENCE [LARGE SCALE GENOMIC DNA]</scope>
    <source>
        <strain evidence="3 4">J11</strain>
    </source>
</reference>
<dbReference type="PIRSF" id="PIRSF017082">
    <property type="entry name" value="YflP"/>
    <property type="match status" value="1"/>
</dbReference>
<dbReference type="CDD" id="cd07012">
    <property type="entry name" value="PBP2_Bug_TTT"/>
    <property type="match status" value="1"/>
</dbReference>
<keyword evidence="3" id="KW-0675">Receptor</keyword>
<sequence length="332" mass="34892">MIRTTIRATTRIARLATAVALAVAGLASAASAHAAEYPGKPITFVVPFGPGSATDLLARALSASIAKQTGQPVVVENRPGASGAIAAQRVARAAADGYTVLITTNTTQAANPHLFKRLPYDPTKDFVPLTALGRGGQVLVVRADAPYRTVEDLVRAARQAPGKLSFGSGNSSSRMAGEMLQQLTGTDIVWVGYNSNPNALNDLLGGHIDMMVIDTVTGLSQIRAGKLRPLGASTRQRLPELPAVPTLDEAGIKGYDMGYWFAAYVPAGTPASVPARLRQLLVTAVDSEGARAFFRSSATQPWTTTAAELGEFQNAESMKWARVIKAAGIKPE</sequence>
<keyword evidence="4" id="KW-1185">Reference proteome</keyword>
<evidence type="ECO:0000313" key="4">
    <source>
        <dbReference type="Proteomes" id="UP000318141"/>
    </source>
</evidence>
<dbReference type="InterPro" id="IPR042100">
    <property type="entry name" value="Bug_dom1"/>
</dbReference>
<dbReference type="EMBL" id="VLJN01000002">
    <property type="protein sequence ID" value="TWG88882.1"/>
    <property type="molecule type" value="Genomic_DNA"/>
</dbReference>
<accession>A0A562BUM2</accession>
<feature type="chain" id="PRO_5021753573" evidence="2">
    <location>
        <begin position="35"/>
        <end position="332"/>
    </location>
</feature>
<feature type="signal peptide" evidence="2">
    <location>
        <begin position="1"/>
        <end position="34"/>
    </location>
</feature>
<dbReference type="Proteomes" id="UP000318141">
    <property type="component" value="Unassembled WGS sequence"/>
</dbReference>
<dbReference type="Pfam" id="PF03401">
    <property type="entry name" value="TctC"/>
    <property type="match status" value="1"/>
</dbReference>
<evidence type="ECO:0000313" key="3">
    <source>
        <dbReference type="EMBL" id="TWG88882.1"/>
    </source>
</evidence>
<comment type="similarity">
    <text evidence="1">Belongs to the UPF0065 (bug) family.</text>
</comment>
<dbReference type="InterPro" id="IPR005064">
    <property type="entry name" value="BUG"/>
</dbReference>
<proteinExistence type="inferred from homology"/>
<dbReference type="AlphaFoldDB" id="A0A562BUM2"/>